<comment type="similarity">
    <text evidence="14">In the C-terminal section; belongs to the FMN-dependent alpha-hydroxy acid dehydrogenase family.</text>
</comment>
<feature type="transmembrane region" description="Helical" evidence="18">
    <location>
        <begin position="317"/>
        <end position="335"/>
    </location>
</feature>
<evidence type="ECO:0000256" key="14">
    <source>
        <dbReference type="ARBA" id="ARBA00061137"/>
    </source>
</evidence>
<evidence type="ECO:0000256" key="10">
    <source>
        <dbReference type="ARBA" id="ARBA00023002"/>
    </source>
</evidence>
<dbReference type="InterPro" id="IPR011701">
    <property type="entry name" value="MFS"/>
</dbReference>
<protein>
    <recommendedName>
        <fullName evidence="17">L-lactate dehydrogenase (cytochrome)</fullName>
        <ecNumber evidence="16">1.1.2.3</ecNumber>
    </recommendedName>
</protein>
<keyword evidence="6" id="KW-0349">Heme</keyword>
<evidence type="ECO:0000256" key="1">
    <source>
        <dbReference type="ARBA" id="ARBA00001917"/>
    </source>
</evidence>
<keyword evidence="8" id="KW-0288">FMN</keyword>
<evidence type="ECO:0000256" key="4">
    <source>
        <dbReference type="ARBA" id="ARBA00004569"/>
    </source>
</evidence>
<evidence type="ECO:0000256" key="18">
    <source>
        <dbReference type="SAM" id="Phobius"/>
    </source>
</evidence>
<dbReference type="Pfam" id="PF01070">
    <property type="entry name" value="FMN_dh"/>
    <property type="match status" value="1"/>
</dbReference>
<dbReference type="InterPro" id="IPR013785">
    <property type="entry name" value="Aldolase_TIM"/>
</dbReference>
<keyword evidence="18" id="KW-0472">Membrane</keyword>
<dbReference type="Gene3D" id="3.10.120.10">
    <property type="entry name" value="Cytochrome b5-like heme/steroid binding domain"/>
    <property type="match status" value="1"/>
</dbReference>
<feature type="transmembrane region" description="Helical" evidence="18">
    <location>
        <begin position="205"/>
        <end position="224"/>
    </location>
</feature>
<dbReference type="GO" id="GO:0004460">
    <property type="term" value="F:L-lactate dehydrogenase (cytochrome) activity"/>
    <property type="evidence" value="ECO:0007669"/>
    <property type="project" value="UniProtKB-EC"/>
</dbReference>
<evidence type="ECO:0000313" key="21">
    <source>
        <dbReference type="EMBL" id="KAE8168415.1"/>
    </source>
</evidence>
<evidence type="ECO:0000256" key="2">
    <source>
        <dbReference type="ARBA" id="ARBA00001970"/>
    </source>
</evidence>
<keyword evidence="11" id="KW-0408">Iron</keyword>
<keyword evidence="18" id="KW-0812">Transmembrane</keyword>
<dbReference type="FunFam" id="3.20.20.70:FF:000062">
    <property type="entry name" value="Cytochrome b2, mitochondrial, putative"/>
    <property type="match status" value="1"/>
</dbReference>
<keyword evidence="12" id="KW-0496">Mitochondrion</keyword>
<dbReference type="InterPro" id="IPR001199">
    <property type="entry name" value="Cyt_B5-like_heme/steroid-bd"/>
</dbReference>
<dbReference type="InterPro" id="IPR036400">
    <property type="entry name" value="Cyt_B5-like_heme/steroid_sf"/>
</dbReference>
<dbReference type="GO" id="GO:0022857">
    <property type="term" value="F:transmembrane transporter activity"/>
    <property type="evidence" value="ECO:0007669"/>
    <property type="project" value="InterPro"/>
</dbReference>
<dbReference type="SUPFAM" id="SSF103473">
    <property type="entry name" value="MFS general substrate transporter"/>
    <property type="match status" value="1"/>
</dbReference>
<keyword evidence="10" id="KW-0560">Oxidoreductase</keyword>
<comment type="similarity">
    <text evidence="15">In the N-terminal section; belongs to the cytochrome b5 family.</text>
</comment>
<feature type="transmembrane region" description="Helical" evidence="18">
    <location>
        <begin position="384"/>
        <end position="403"/>
    </location>
</feature>
<evidence type="ECO:0000256" key="5">
    <source>
        <dbReference type="ARBA" id="ARBA00011881"/>
    </source>
</evidence>
<evidence type="ECO:0000256" key="12">
    <source>
        <dbReference type="ARBA" id="ARBA00023128"/>
    </source>
</evidence>
<feature type="transmembrane region" description="Helical" evidence="18">
    <location>
        <begin position="355"/>
        <end position="377"/>
    </location>
</feature>
<name>A0A5N6VBL1_ASPTM</name>
<evidence type="ECO:0000313" key="22">
    <source>
        <dbReference type="Proteomes" id="UP000326950"/>
    </source>
</evidence>
<dbReference type="EMBL" id="ML738585">
    <property type="protein sequence ID" value="KAE8168415.1"/>
    <property type="molecule type" value="Genomic_DNA"/>
</dbReference>
<evidence type="ECO:0000256" key="15">
    <source>
        <dbReference type="ARBA" id="ARBA00061589"/>
    </source>
</evidence>
<evidence type="ECO:0000256" key="3">
    <source>
        <dbReference type="ARBA" id="ARBA00004141"/>
    </source>
</evidence>
<dbReference type="OrthoDB" id="4139357at2759"/>
<feature type="transmembrane region" description="Helical" evidence="18">
    <location>
        <begin position="80"/>
        <end position="101"/>
    </location>
</feature>
<dbReference type="GO" id="GO:0005758">
    <property type="term" value="C:mitochondrial intermembrane space"/>
    <property type="evidence" value="ECO:0007669"/>
    <property type="project" value="UniProtKB-SubCell"/>
</dbReference>
<dbReference type="Gene3D" id="3.20.20.70">
    <property type="entry name" value="Aldolase class I"/>
    <property type="match status" value="1"/>
</dbReference>
<comment type="subcellular location">
    <subcellularLocation>
        <location evidence="3">Membrane</location>
        <topology evidence="3">Multi-pass membrane protein</topology>
    </subcellularLocation>
    <subcellularLocation>
        <location evidence="4">Mitochondrion intermembrane space</location>
    </subcellularLocation>
</comment>
<evidence type="ECO:0000256" key="11">
    <source>
        <dbReference type="ARBA" id="ARBA00023004"/>
    </source>
</evidence>
<dbReference type="GO" id="GO:0046872">
    <property type="term" value="F:metal ion binding"/>
    <property type="evidence" value="ECO:0007669"/>
    <property type="project" value="UniProtKB-KW"/>
</dbReference>
<dbReference type="Pfam" id="PF00173">
    <property type="entry name" value="Cyt-b5"/>
    <property type="match status" value="1"/>
</dbReference>
<organism evidence="21 22">
    <name type="scientific">Aspergillus tamarii</name>
    <dbReference type="NCBI Taxonomy" id="41984"/>
    <lineage>
        <taxon>Eukaryota</taxon>
        <taxon>Fungi</taxon>
        <taxon>Dikarya</taxon>
        <taxon>Ascomycota</taxon>
        <taxon>Pezizomycotina</taxon>
        <taxon>Eurotiomycetes</taxon>
        <taxon>Eurotiomycetidae</taxon>
        <taxon>Eurotiales</taxon>
        <taxon>Aspergillaceae</taxon>
        <taxon>Aspergillus</taxon>
        <taxon>Aspergillus subgen. Circumdati</taxon>
    </lineage>
</organism>
<feature type="domain" description="Cytochrome b5 heme-binding" evidence="19">
    <location>
        <begin position="423"/>
        <end position="490"/>
    </location>
</feature>
<evidence type="ECO:0000259" key="20">
    <source>
        <dbReference type="PROSITE" id="PS51349"/>
    </source>
</evidence>
<comment type="subunit">
    <text evidence="5">Homotetramer.</text>
</comment>
<dbReference type="PROSITE" id="PS51349">
    <property type="entry name" value="FMN_HYDROXY_ACID_DH_2"/>
    <property type="match status" value="1"/>
</dbReference>
<feature type="transmembrane region" description="Helical" evidence="18">
    <location>
        <begin position="108"/>
        <end position="136"/>
    </location>
</feature>
<gene>
    <name evidence="21" type="ORF">BDV40DRAFT_283884</name>
</gene>
<dbReference type="PANTHER" id="PTHR10578:SF82">
    <property type="entry name" value="CYTOCHROME B2, PUTATIVE (AFU_ORTHOLOGUE AFUA_1G07200)-RELATED"/>
    <property type="match status" value="1"/>
</dbReference>
<dbReference type="InterPro" id="IPR036259">
    <property type="entry name" value="MFS_trans_sf"/>
</dbReference>
<evidence type="ECO:0000256" key="9">
    <source>
        <dbReference type="ARBA" id="ARBA00022723"/>
    </source>
</evidence>
<dbReference type="AlphaFoldDB" id="A0A5N6VBL1"/>
<keyword evidence="18" id="KW-1133">Transmembrane helix</keyword>
<keyword evidence="22" id="KW-1185">Reference proteome</keyword>
<dbReference type="Gene3D" id="1.20.1250.20">
    <property type="entry name" value="MFS general substrate transporter like domains"/>
    <property type="match status" value="1"/>
</dbReference>
<dbReference type="SUPFAM" id="SSF55856">
    <property type="entry name" value="Cytochrome b5-like heme/steroid binding domain"/>
    <property type="match status" value="1"/>
</dbReference>
<dbReference type="Proteomes" id="UP000326950">
    <property type="component" value="Unassembled WGS sequence"/>
</dbReference>
<dbReference type="Pfam" id="PF07690">
    <property type="entry name" value="MFS_1"/>
    <property type="match status" value="1"/>
</dbReference>
<evidence type="ECO:0000256" key="6">
    <source>
        <dbReference type="ARBA" id="ARBA00022617"/>
    </source>
</evidence>
<dbReference type="InterPro" id="IPR000262">
    <property type="entry name" value="FMN-dep_DH"/>
</dbReference>
<evidence type="ECO:0000256" key="8">
    <source>
        <dbReference type="ARBA" id="ARBA00022643"/>
    </source>
</evidence>
<dbReference type="PROSITE" id="PS50255">
    <property type="entry name" value="CYTOCHROME_B5_2"/>
    <property type="match status" value="1"/>
</dbReference>
<reference evidence="21 22" key="1">
    <citation type="submission" date="2019-04" db="EMBL/GenBank/DDBJ databases">
        <title>Friends and foes A comparative genomics study of 23 Aspergillus species from section Flavi.</title>
        <authorList>
            <consortium name="DOE Joint Genome Institute"/>
            <person name="Kjaerbolling I."/>
            <person name="Vesth T."/>
            <person name="Frisvad J.C."/>
            <person name="Nybo J.L."/>
            <person name="Theobald S."/>
            <person name="Kildgaard S."/>
            <person name="Isbrandt T."/>
            <person name="Kuo A."/>
            <person name="Sato A."/>
            <person name="Lyhne E.K."/>
            <person name="Kogle M.E."/>
            <person name="Wiebenga A."/>
            <person name="Kun R.S."/>
            <person name="Lubbers R.J."/>
            <person name="Makela M.R."/>
            <person name="Barry K."/>
            <person name="Chovatia M."/>
            <person name="Clum A."/>
            <person name="Daum C."/>
            <person name="Haridas S."/>
            <person name="He G."/>
            <person name="LaButti K."/>
            <person name="Lipzen A."/>
            <person name="Mondo S."/>
            <person name="Riley R."/>
            <person name="Salamov A."/>
            <person name="Simmons B.A."/>
            <person name="Magnuson J.K."/>
            <person name="Henrissat B."/>
            <person name="Mortensen U.H."/>
            <person name="Larsen T.O."/>
            <person name="Devries R.P."/>
            <person name="Grigoriev I.V."/>
            <person name="Machida M."/>
            <person name="Baker S.E."/>
            <person name="Andersen M.R."/>
        </authorList>
    </citation>
    <scope>NUCLEOTIDE SEQUENCE [LARGE SCALE GENOMIC DNA]</scope>
    <source>
        <strain evidence="21 22">CBS 117626</strain>
    </source>
</reference>
<keyword evidence="7" id="KW-0285">Flavoprotein</keyword>
<dbReference type="SUPFAM" id="SSF51395">
    <property type="entry name" value="FMN-linked oxidoreductases"/>
    <property type="match status" value="1"/>
</dbReference>
<comment type="cofactor">
    <cofactor evidence="1">
        <name>FMN</name>
        <dbReference type="ChEBI" id="CHEBI:58210"/>
    </cofactor>
</comment>
<evidence type="ECO:0000256" key="7">
    <source>
        <dbReference type="ARBA" id="ARBA00022630"/>
    </source>
</evidence>
<keyword evidence="9" id="KW-0479">Metal-binding</keyword>
<evidence type="ECO:0000256" key="16">
    <source>
        <dbReference type="ARBA" id="ARBA00066458"/>
    </source>
</evidence>
<comment type="cofactor">
    <cofactor evidence="2">
        <name>heme b</name>
        <dbReference type="ChEBI" id="CHEBI:60344"/>
    </cofactor>
</comment>
<proteinExistence type="inferred from homology"/>
<dbReference type="EC" id="1.1.2.3" evidence="16"/>
<sequence length="887" mass="96843">MDETHLEKKQGQAGIDAYPDKAAGNVIALGDNKAEQFYGSSTTHSYRLKSELFASQGIGSVQPPIKQELSGIVQVSYSSIAYYIGLILGASFWGISSDIIGRRPAFNLTVLIAGIFLCAGAGSMNFVAFSALWAVIGTAAGGNVPVGSMMFLEFVPRRLPSISSHSIDRMVEPRPTNCFLDCMGFPGQFQLPNRRDSSNLPSQRYTMITLGGMSLVFTIIRLLAFKLPETPRYLLSQGRDQDAVEAVNYVARQNGKPEPLTIGMLREIDTRLGTRASEDGALPRLSTKETIANNMRTFKGEHYRALFATSKLSRHTIITWVIWLTIGIGYPLYFNFLPSYLETKFAEGSSLYLTYRNYCITSAVGIVGPLSAAVGVNTTLGRRYMMGISSIVTAVFLFAYVGVNNSTASLAFSCVTSILANFVARHNKENSCWVVLYGKVYDVTHLLSSHPGGAQAILRVGGKDATGDFDPIHPSETLESLQPALIGSVFLDEPAAATPIKDIPDEIDVNTLLNLEEIENAATKVISKKAWAYYYSAADDKITKDFNTQVYRSLLLRPRVFVDCRRCDVETELLGWKVGLPIYVSPTAMARLGHPSGEAGIAEACGAFGALQIIANNSSLSPEQVVANALPTQVFGWQLYVQLDRRASEAMIARVNRLDNIKFVVLTLDAPVSGKREDDERTNVQANSAGSVSAQLFAGTDPSLTWHETLEWLSRHTKKPIILKGLQTHEDVAIAARYTPLVQAVILSNHGGRSLDTAPPAIHTLLEVRRYCPHVFEKMEVWVDGGIRRGTDVVKALCLGAKAVGIGRPALWGLAAGGVQGVERTLQSLAPILFSNCPWSYANILSSPRSFAGRDKDVSTMKVLWYARVSFSEHDILGIEDRRLSAT</sequence>
<feature type="domain" description="FMN hydroxy acid dehydrogenase" evidence="20">
    <location>
        <begin position="507"/>
        <end position="858"/>
    </location>
</feature>
<dbReference type="SMART" id="SM01117">
    <property type="entry name" value="Cyt-b5"/>
    <property type="match status" value="1"/>
</dbReference>
<dbReference type="PANTHER" id="PTHR10578">
    <property type="entry name" value="S -2-HYDROXY-ACID OXIDASE-RELATED"/>
    <property type="match status" value="1"/>
</dbReference>
<dbReference type="InterPro" id="IPR037396">
    <property type="entry name" value="FMN_HAD"/>
</dbReference>
<evidence type="ECO:0000256" key="13">
    <source>
        <dbReference type="ARBA" id="ARBA00052399"/>
    </source>
</evidence>
<evidence type="ECO:0000259" key="19">
    <source>
        <dbReference type="PROSITE" id="PS50255"/>
    </source>
</evidence>
<comment type="catalytic activity">
    <reaction evidence="13">
        <text>(S)-lactate + 2 Fe(III)-[cytochrome c] = 2 Fe(II)-[cytochrome c] + pyruvate + 2 H(+)</text>
        <dbReference type="Rhea" id="RHEA:19909"/>
        <dbReference type="Rhea" id="RHEA-COMP:10350"/>
        <dbReference type="Rhea" id="RHEA-COMP:14399"/>
        <dbReference type="ChEBI" id="CHEBI:15361"/>
        <dbReference type="ChEBI" id="CHEBI:15378"/>
        <dbReference type="ChEBI" id="CHEBI:16651"/>
        <dbReference type="ChEBI" id="CHEBI:29033"/>
        <dbReference type="ChEBI" id="CHEBI:29034"/>
        <dbReference type="EC" id="1.1.2.3"/>
    </reaction>
    <physiologicalReaction direction="left-to-right" evidence="13">
        <dbReference type="Rhea" id="RHEA:19910"/>
    </physiologicalReaction>
</comment>
<accession>A0A5N6VBL1</accession>
<dbReference type="GO" id="GO:0016020">
    <property type="term" value="C:membrane"/>
    <property type="evidence" value="ECO:0007669"/>
    <property type="project" value="UniProtKB-SubCell"/>
</dbReference>
<evidence type="ECO:0000256" key="17">
    <source>
        <dbReference type="ARBA" id="ARBA00068515"/>
    </source>
</evidence>